<proteinExistence type="predicted"/>
<evidence type="ECO:0000313" key="1">
    <source>
        <dbReference type="EMBL" id="CAA7053936.1"/>
    </source>
</evidence>
<sequence>MRSISNAIASSSMKRFVHRNLQGKGNPGTAPPSFSLRFPLLGTSFFCSRHDFREKLRNGLRDIKLDDAIGLFSEMVKSRPLPSIVDFSNC</sequence>
<evidence type="ECO:0008006" key="3">
    <source>
        <dbReference type="Google" id="ProtNLM"/>
    </source>
</evidence>
<accession>A0A6D2KHD1</accession>
<dbReference type="EMBL" id="CACVBM020001551">
    <property type="protein sequence ID" value="CAA7053936.1"/>
    <property type="molecule type" value="Genomic_DNA"/>
</dbReference>
<protein>
    <recommendedName>
        <fullName evidence="3">Pentatricopeptide repeat-containing protein</fullName>
    </recommendedName>
</protein>
<gene>
    <name evidence="1" type="ORF">MERR_LOCUS41172</name>
</gene>
<reference evidence="1" key="1">
    <citation type="submission" date="2020-01" db="EMBL/GenBank/DDBJ databases">
        <authorList>
            <person name="Mishra B."/>
        </authorList>
    </citation>
    <scope>NUCLEOTIDE SEQUENCE [LARGE SCALE GENOMIC DNA]</scope>
</reference>
<keyword evidence="2" id="KW-1185">Reference proteome</keyword>
<evidence type="ECO:0000313" key="2">
    <source>
        <dbReference type="Proteomes" id="UP000467841"/>
    </source>
</evidence>
<name>A0A6D2KHD1_9BRAS</name>
<comment type="caution">
    <text evidence="1">The sequence shown here is derived from an EMBL/GenBank/DDBJ whole genome shotgun (WGS) entry which is preliminary data.</text>
</comment>
<dbReference type="Proteomes" id="UP000467841">
    <property type="component" value="Unassembled WGS sequence"/>
</dbReference>
<dbReference type="AlphaFoldDB" id="A0A6D2KHD1"/>
<organism evidence="1 2">
    <name type="scientific">Microthlaspi erraticum</name>
    <dbReference type="NCBI Taxonomy" id="1685480"/>
    <lineage>
        <taxon>Eukaryota</taxon>
        <taxon>Viridiplantae</taxon>
        <taxon>Streptophyta</taxon>
        <taxon>Embryophyta</taxon>
        <taxon>Tracheophyta</taxon>
        <taxon>Spermatophyta</taxon>
        <taxon>Magnoliopsida</taxon>
        <taxon>eudicotyledons</taxon>
        <taxon>Gunneridae</taxon>
        <taxon>Pentapetalae</taxon>
        <taxon>rosids</taxon>
        <taxon>malvids</taxon>
        <taxon>Brassicales</taxon>
        <taxon>Brassicaceae</taxon>
        <taxon>Coluteocarpeae</taxon>
        <taxon>Microthlaspi</taxon>
    </lineage>
</organism>